<keyword evidence="10" id="KW-1185">Reference proteome</keyword>
<feature type="transmembrane region" description="Helical" evidence="8">
    <location>
        <begin position="134"/>
        <end position="158"/>
    </location>
</feature>
<feature type="binding site" evidence="7">
    <location>
        <position position="217"/>
    </location>
    <ligand>
        <name>Mg(2+)</name>
        <dbReference type="ChEBI" id="CHEBI:18420"/>
    </ligand>
</feature>
<dbReference type="OrthoDB" id="9805475at2"/>
<evidence type="ECO:0000256" key="4">
    <source>
        <dbReference type="ARBA" id="ARBA00022692"/>
    </source>
</evidence>
<reference evidence="9 10" key="1">
    <citation type="submission" date="2016-11" db="EMBL/GenBank/DDBJ databases">
        <authorList>
            <person name="Jaros S."/>
            <person name="Januszkiewicz K."/>
            <person name="Wedrychowicz H."/>
        </authorList>
    </citation>
    <scope>NUCLEOTIDE SEQUENCE [LARGE SCALE GENOMIC DNA]</scope>
    <source>
        <strain evidence="9 10">DSM 2631</strain>
    </source>
</reference>
<comment type="cofactor">
    <cofactor evidence="7">
        <name>Mg(2+)</name>
        <dbReference type="ChEBI" id="CHEBI:18420"/>
    </cofactor>
</comment>
<feature type="transmembrane region" description="Helical" evidence="8">
    <location>
        <begin position="44"/>
        <end position="66"/>
    </location>
</feature>
<evidence type="ECO:0000256" key="8">
    <source>
        <dbReference type="SAM" id="Phobius"/>
    </source>
</evidence>
<keyword evidence="4 8" id="KW-0812">Transmembrane</keyword>
<dbReference type="Proteomes" id="UP000184035">
    <property type="component" value="Unassembled WGS sequence"/>
</dbReference>
<evidence type="ECO:0000313" key="9">
    <source>
        <dbReference type="EMBL" id="SHE51978.1"/>
    </source>
</evidence>
<evidence type="ECO:0000256" key="6">
    <source>
        <dbReference type="ARBA" id="ARBA00023136"/>
    </source>
</evidence>
<comment type="subcellular location">
    <subcellularLocation>
        <location evidence="1">Cell membrane</location>
        <topology evidence="1">Multi-pass membrane protein</topology>
    </subcellularLocation>
</comment>
<feature type="transmembrane region" description="Helical" evidence="8">
    <location>
        <begin position="294"/>
        <end position="315"/>
    </location>
</feature>
<evidence type="ECO:0000256" key="1">
    <source>
        <dbReference type="ARBA" id="ARBA00004651"/>
    </source>
</evidence>
<feature type="transmembrane region" description="Helical" evidence="8">
    <location>
        <begin position="165"/>
        <end position="183"/>
    </location>
</feature>
<dbReference type="GO" id="GO:0046872">
    <property type="term" value="F:metal ion binding"/>
    <property type="evidence" value="ECO:0007669"/>
    <property type="project" value="UniProtKB-KW"/>
</dbReference>
<feature type="transmembrane region" description="Helical" evidence="8">
    <location>
        <begin position="72"/>
        <end position="89"/>
    </location>
</feature>
<feature type="transmembrane region" description="Helical" evidence="8">
    <location>
        <begin position="6"/>
        <end position="23"/>
    </location>
</feature>
<dbReference type="RefSeq" id="WP_072893075.1">
    <property type="nucleotide sequence ID" value="NZ_FQVM01000004.1"/>
</dbReference>
<feature type="transmembrane region" description="Helical" evidence="8">
    <location>
        <begin position="242"/>
        <end position="263"/>
    </location>
</feature>
<dbReference type="AlphaFoldDB" id="A0A1M4U5L5"/>
<name>A0A1M4U5L5_9CLOT</name>
<feature type="binding site" evidence="7">
    <location>
        <position position="157"/>
    </location>
    <ligand>
        <name>Mg(2+)</name>
        <dbReference type="ChEBI" id="CHEBI:18420"/>
    </ligand>
</feature>
<evidence type="ECO:0000256" key="2">
    <source>
        <dbReference type="ARBA" id="ARBA00022475"/>
    </source>
</evidence>
<sequence>MLGYLIALIASFIIVYLTMPFFMKLAKRYSFTDKPTERKKHKGAIPLVGGLGMFVGFSICYLFFVHDNLEEKISIVVAAFLVLSIGLVDDYYKSRGKEFKILPRVVIQLIAANIIYFSGIVFKGVTNPFDGHYILLPILLQYILTITWIFGVTTVVNWSDGMDGLAGGITSISATTLFVVALAMHQYDSAIMCIILVGCILAFLRYNRPPAKIFMGDSGANFLGFLLAIIALDGAFKQATIMSILIPFLALGVPIFDNLFVVFKRFTEGKPVYQADRSQIHYRLQRKGLSTKQVLLCVCLISGVLSLISILIVVLKL</sequence>
<evidence type="ECO:0000256" key="5">
    <source>
        <dbReference type="ARBA" id="ARBA00022989"/>
    </source>
</evidence>
<dbReference type="GO" id="GO:0016780">
    <property type="term" value="F:phosphotransferase activity, for other substituted phosphate groups"/>
    <property type="evidence" value="ECO:0007669"/>
    <property type="project" value="InterPro"/>
</dbReference>
<dbReference type="GO" id="GO:0005886">
    <property type="term" value="C:plasma membrane"/>
    <property type="evidence" value="ECO:0007669"/>
    <property type="project" value="UniProtKB-SubCell"/>
</dbReference>
<keyword evidence="7" id="KW-0460">Magnesium</keyword>
<evidence type="ECO:0000256" key="3">
    <source>
        <dbReference type="ARBA" id="ARBA00022679"/>
    </source>
</evidence>
<dbReference type="GO" id="GO:0009103">
    <property type="term" value="P:lipopolysaccharide biosynthetic process"/>
    <property type="evidence" value="ECO:0007669"/>
    <property type="project" value="TreeGrafter"/>
</dbReference>
<accession>A0A1M4U5L5</accession>
<keyword evidence="3 9" id="KW-0808">Transferase</keyword>
<dbReference type="EMBL" id="FQVM01000004">
    <property type="protein sequence ID" value="SHE51978.1"/>
    <property type="molecule type" value="Genomic_DNA"/>
</dbReference>
<feature type="transmembrane region" description="Helical" evidence="8">
    <location>
        <begin position="189"/>
        <end position="206"/>
    </location>
</feature>
<feature type="transmembrane region" description="Helical" evidence="8">
    <location>
        <begin position="101"/>
        <end position="122"/>
    </location>
</feature>
<keyword evidence="2" id="KW-1003">Cell membrane</keyword>
<dbReference type="GO" id="GO:0071555">
    <property type="term" value="P:cell wall organization"/>
    <property type="evidence" value="ECO:0007669"/>
    <property type="project" value="TreeGrafter"/>
</dbReference>
<keyword evidence="5 8" id="KW-1133">Transmembrane helix</keyword>
<protein>
    <submittedName>
        <fullName evidence="9">UDP-N-acetylmuramyl pentapeptide phosphotransferase/UDP-N-acetylglucosamine-1-phosphate transferase</fullName>
    </submittedName>
</protein>
<proteinExistence type="predicted"/>
<dbReference type="Pfam" id="PF00953">
    <property type="entry name" value="Glycos_transf_4"/>
    <property type="match status" value="1"/>
</dbReference>
<dbReference type="PANTHER" id="PTHR22926:SF3">
    <property type="entry name" value="UNDECAPRENYL-PHOSPHATE ALPHA-N-ACETYLGLUCOSAMINYL 1-PHOSPHATE TRANSFERASE"/>
    <property type="match status" value="1"/>
</dbReference>
<dbReference type="CDD" id="cd06853">
    <property type="entry name" value="GT_WecA_like"/>
    <property type="match status" value="1"/>
</dbReference>
<keyword evidence="6 8" id="KW-0472">Membrane</keyword>
<dbReference type="STRING" id="1533.SAMN05443638_10446"/>
<keyword evidence="7" id="KW-0479">Metal-binding</keyword>
<gene>
    <name evidence="9" type="ORF">SAMN05443638_10446</name>
</gene>
<dbReference type="PANTHER" id="PTHR22926">
    <property type="entry name" value="PHOSPHO-N-ACETYLMURAMOYL-PENTAPEPTIDE-TRANSFERASE"/>
    <property type="match status" value="1"/>
</dbReference>
<feature type="transmembrane region" description="Helical" evidence="8">
    <location>
        <begin position="218"/>
        <end position="236"/>
    </location>
</feature>
<organism evidence="9 10">
    <name type="scientific">Clostridium fallax</name>
    <dbReference type="NCBI Taxonomy" id="1533"/>
    <lineage>
        <taxon>Bacteria</taxon>
        <taxon>Bacillati</taxon>
        <taxon>Bacillota</taxon>
        <taxon>Clostridia</taxon>
        <taxon>Eubacteriales</taxon>
        <taxon>Clostridiaceae</taxon>
        <taxon>Clostridium</taxon>
    </lineage>
</organism>
<dbReference type="InterPro" id="IPR000715">
    <property type="entry name" value="Glycosyl_transferase_4"/>
</dbReference>
<dbReference type="GO" id="GO:0044038">
    <property type="term" value="P:cell wall macromolecule biosynthetic process"/>
    <property type="evidence" value="ECO:0007669"/>
    <property type="project" value="TreeGrafter"/>
</dbReference>
<evidence type="ECO:0000313" key="10">
    <source>
        <dbReference type="Proteomes" id="UP000184035"/>
    </source>
</evidence>
<evidence type="ECO:0000256" key="7">
    <source>
        <dbReference type="PIRSR" id="PIRSR600715-1"/>
    </source>
</evidence>